<feature type="transmembrane region" description="Helical" evidence="1">
    <location>
        <begin position="6"/>
        <end position="26"/>
    </location>
</feature>
<reference evidence="3" key="1">
    <citation type="submission" date="2016-10" db="EMBL/GenBank/DDBJ databases">
        <authorList>
            <person name="Varghese N."/>
            <person name="Submissions S."/>
        </authorList>
    </citation>
    <scope>NUCLEOTIDE SEQUENCE [LARGE SCALE GENOMIC DNA]</scope>
    <source>
        <strain evidence="3">IBRC-M 10043</strain>
    </source>
</reference>
<organism evidence="2 3">
    <name type="scientific">Halorientalis persicus</name>
    <dbReference type="NCBI Taxonomy" id="1367881"/>
    <lineage>
        <taxon>Archaea</taxon>
        <taxon>Methanobacteriati</taxon>
        <taxon>Methanobacteriota</taxon>
        <taxon>Stenosarchaea group</taxon>
        <taxon>Halobacteria</taxon>
        <taxon>Halobacteriales</taxon>
        <taxon>Haloarculaceae</taxon>
        <taxon>Halorientalis</taxon>
    </lineage>
</organism>
<feature type="transmembrane region" description="Helical" evidence="1">
    <location>
        <begin position="411"/>
        <end position="431"/>
    </location>
</feature>
<dbReference type="InterPro" id="IPR018746">
    <property type="entry name" value="DUF2298"/>
</dbReference>
<feature type="transmembrane region" description="Helical" evidence="1">
    <location>
        <begin position="489"/>
        <end position="511"/>
    </location>
</feature>
<name>A0A1H8J8Q2_9EURY</name>
<dbReference type="AlphaFoldDB" id="A0A1H8J8Q2"/>
<feature type="transmembrane region" description="Helical" evidence="1">
    <location>
        <begin position="452"/>
        <end position="477"/>
    </location>
</feature>
<feature type="transmembrane region" description="Helical" evidence="1">
    <location>
        <begin position="173"/>
        <end position="194"/>
    </location>
</feature>
<evidence type="ECO:0000313" key="3">
    <source>
        <dbReference type="Proteomes" id="UP000198775"/>
    </source>
</evidence>
<sequence length="744" mass="79859">MIPLDVVVGWLVVCLVLGLAGGLITIGPLANLGRYAPAFGVPAALFVVGSVALWIGHRSITAGLVAGLTVLGLATVVTARRTDWRDRFRAGLPAYGLFVLAFVFLLTLRAFDPAVDPASGEKFLDFGLLRAHLRATALPAEDMWFAGEPFSYYYGGQFTASLLARLTGTPARLAYNLSLATFYAALVTAAYGLAGAIGRRWDAGRTAGLAAAFFVGFASNFLPTVRFLRNLGTGSVTAAIGGLDYWPASRVVPGTITEFPLFAYLNGDLHAHMLAAPFSLLAVACLYAYFGTNAEKRRYRQAVVFGLVPAIAGFVTVTNGWSLPILLGLVWLTLYFTPASPVSLGFDRLRERVPLSGDAPVVRFVRDGRALATTLSTGLVALLAVVWSLPFWSVSATTGLSVAVLPTRSSLGSLLLVHGPFLVVLVPYLLVRLTPDTEVRTSAGIVVGAVAMVNYLLSGFAGVIVFAILVLVAWFVLQRARRSDADTPVGYEAVLALAGFALVVLVELVYLNEPTRIGRVNTFFKTYAEVWLLFGVAAAVVVGRLLSDGDGPSLPRVGGVDLRPVVVTLLVLSTGLYGAAAVVEWTDGDGEPHNSVADPTLDSLGFAEERYPDRMAAITWLDDQSGTPTLLTAPGSGTGPDYDWINAPSSLTGVPTVAGWAHEAGFRDSDAYWRRVDDADVIFNGSRSDRHRLLDRYGVRYVYYGPEERARYGTDRFDDDDATEPVFENDAVTIYRVNQSTLQY</sequence>
<evidence type="ECO:0000256" key="1">
    <source>
        <dbReference type="SAM" id="Phobius"/>
    </source>
</evidence>
<feature type="transmembrane region" description="Helical" evidence="1">
    <location>
        <begin position="62"/>
        <end position="80"/>
    </location>
</feature>
<feature type="transmembrane region" description="Helical" evidence="1">
    <location>
        <begin position="269"/>
        <end position="290"/>
    </location>
</feature>
<feature type="transmembrane region" description="Helical" evidence="1">
    <location>
        <begin position="206"/>
        <end position="225"/>
    </location>
</feature>
<keyword evidence="3" id="KW-1185">Reference proteome</keyword>
<accession>A0A1H8J8Q2</accession>
<dbReference type="RefSeq" id="WP_092658768.1">
    <property type="nucleotide sequence ID" value="NZ_FOCX01000005.1"/>
</dbReference>
<keyword evidence="1" id="KW-0812">Transmembrane</keyword>
<dbReference type="Pfam" id="PF10060">
    <property type="entry name" value="DUF2298"/>
    <property type="match status" value="1"/>
</dbReference>
<feature type="transmembrane region" description="Helical" evidence="1">
    <location>
        <begin position="92"/>
        <end position="111"/>
    </location>
</feature>
<keyword evidence="1" id="KW-0472">Membrane</keyword>
<feature type="transmembrane region" description="Helical" evidence="1">
    <location>
        <begin position="565"/>
        <end position="583"/>
    </location>
</feature>
<evidence type="ECO:0000313" key="2">
    <source>
        <dbReference type="EMBL" id="SEN77154.1"/>
    </source>
</evidence>
<feature type="transmembrane region" description="Helical" evidence="1">
    <location>
        <begin position="370"/>
        <end position="391"/>
    </location>
</feature>
<dbReference type="OrthoDB" id="313199at2157"/>
<dbReference type="EMBL" id="FOCX01000005">
    <property type="protein sequence ID" value="SEN77154.1"/>
    <property type="molecule type" value="Genomic_DNA"/>
</dbReference>
<feature type="transmembrane region" description="Helical" evidence="1">
    <location>
        <begin position="38"/>
        <end position="56"/>
    </location>
</feature>
<dbReference type="NCBIfam" id="TIGR03662">
    <property type="entry name" value="Chlor_Arch_YYY"/>
    <property type="match status" value="1"/>
</dbReference>
<feature type="transmembrane region" description="Helical" evidence="1">
    <location>
        <begin position="329"/>
        <end position="349"/>
    </location>
</feature>
<proteinExistence type="predicted"/>
<dbReference type="Proteomes" id="UP000198775">
    <property type="component" value="Unassembled WGS sequence"/>
</dbReference>
<keyword evidence="1" id="KW-1133">Transmembrane helix</keyword>
<feature type="transmembrane region" description="Helical" evidence="1">
    <location>
        <begin position="523"/>
        <end position="545"/>
    </location>
</feature>
<dbReference type="PANTHER" id="PTHR10790:SF51">
    <property type="entry name" value="TETRATRICOPEPTIDE REPEAT PROTEIN"/>
    <property type="match status" value="1"/>
</dbReference>
<dbReference type="PANTHER" id="PTHR10790">
    <property type="entry name" value="TPR-DOMAIN CONTAINING PROTEIN"/>
    <property type="match status" value="1"/>
</dbReference>
<feature type="transmembrane region" description="Helical" evidence="1">
    <location>
        <begin position="302"/>
        <end position="323"/>
    </location>
</feature>
<gene>
    <name evidence="2" type="ORF">SAMN05216388_10058</name>
</gene>
<protein>
    <submittedName>
        <fullName evidence="2">Chlor_Arch_YYY domain-containing protein</fullName>
    </submittedName>
</protein>